<dbReference type="Pfam" id="PF01420">
    <property type="entry name" value="Methylase_S"/>
    <property type="match status" value="1"/>
</dbReference>
<dbReference type="InterPro" id="IPR044946">
    <property type="entry name" value="Restrct_endonuc_typeI_TRD_sf"/>
</dbReference>
<evidence type="ECO:0000256" key="2">
    <source>
        <dbReference type="ARBA" id="ARBA00022747"/>
    </source>
</evidence>
<proteinExistence type="inferred from homology"/>
<dbReference type="GO" id="GO:0003677">
    <property type="term" value="F:DNA binding"/>
    <property type="evidence" value="ECO:0007669"/>
    <property type="project" value="UniProtKB-KW"/>
</dbReference>
<dbReference type="Proteomes" id="UP000011617">
    <property type="component" value="Unassembled WGS sequence"/>
</dbReference>
<feature type="domain" description="Type I restriction modification DNA specificity" evidence="4">
    <location>
        <begin position="44"/>
        <end position="173"/>
    </location>
</feature>
<evidence type="ECO:0000313" key="5">
    <source>
        <dbReference type="EMBL" id="ELV07231.1"/>
    </source>
</evidence>
<dbReference type="RefSeq" id="WP_008316865.1">
    <property type="nucleotide sequence ID" value="NZ_KB372787.1"/>
</dbReference>
<comment type="caution">
    <text evidence="5">The sequence shown here is derived from an EMBL/GenBank/DDBJ whole genome shotgun (WGS) entry which is preliminary data.</text>
</comment>
<dbReference type="GO" id="GO:0009307">
    <property type="term" value="P:DNA restriction-modification system"/>
    <property type="evidence" value="ECO:0007669"/>
    <property type="project" value="UniProtKB-KW"/>
</dbReference>
<keyword evidence="3" id="KW-0238">DNA-binding</keyword>
<reference evidence="5 6" key="1">
    <citation type="journal article" date="2013" name="Genome Announc.">
        <title>Complete Genome Sequence of Wohlfahrtiimonas chitiniclastica Strain SH04, Isolated from Chrysomya megacephala Collected from Pudong International Airport in China.</title>
        <authorList>
            <person name="Cao X.M."/>
            <person name="Chen T."/>
            <person name="Xu L.Z."/>
            <person name="Yao L.S."/>
            <person name="Qi J."/>
            <person name="Zhang X.L."/>
            <person name="Yan Q.L."/>
            <person name="Deng Y.H."/>
            <person name="Guo T.Y."/>
            <person name="Wang J."/>
            <person name="Hu K.X."/>
            <person name="Xu B.L."/>
        </authorList>
    </citation>
    <scope>NUCLEOTIDE SEQUENCE [LARGE SCALE GENOMIC DNA]</scope>
    <source>
        <strain evidence="5 6">SH04</strain>
    </source>
</reference>
<name>L8XY39_9GAMM</name>
<dbReference type="AlphaFoldDB" id="L8XY39"/>
<dbReference type="PATRIC" id="fig|1261130.3.peg.1877"/>
<evidence type="ECO:0000256" key="3">
    <source>
        <dbReference type="ARBA" id="ARBA00023125"/>
    </source>
</evidence>
<comment type="similarity">
    <text evidence="1">Belongs to the type-I restriction system S methylase family.</text>
</comment>
<evidence type="ECO:0000259" key="4">
    <source>
        <dbReference type="Pfam" id="PF01420"/>
    </source>
</evidence>
<dbReference type="EMBL" id="AOBV01000016">
    <property type="protein sequence ID" value="ELV07231.1"/>
    <property type="molecule type" value="Genomic_DNA"/>
</dbReference>
<dbReference type="HOGENOM" id="CLU_1414674_0_0_6"/>
<keyword evidence="2" id="KW-0680">Restriction system</keyword>
<dbReference type="OrthoDB" id="5360691at2"/>
<organism evidence="5 6">
    <name type="scientific">Wohlfahrtiimonas chitiniclastica SH04</name>
    <dbReference type="NCBI Taxonomy" id="1261130"/>
    <lineage>
        <taxon>Bacteria</taxon>
        <taxon>Pseudomonadati</taxon>
        <taxon>Pseudomonadota</taxon>
        <taxon>Gammaproteobacteria</taxon>
        <taxon>Cardiobacteriales</taxon>
        <taxon>Ignatzschineriaceae</taxon>
        <taxon>Wohlfahrtiimonas</taxon>
    </lineage>
</organism>
<dbReference type="SUPFAM" id="SSF116734">
    <property type="entry name" value="DNA methylase specificity domain"/>
    <property type="match status" value="1"/>
</dbReference>
<evidence type="ECO:0000313" key="6">
    <source>
        <dbReference type="Proteomes" id="UP000011617"/>
    </source>
</evidence>
<dbReference type="Gene3D" id="3.90.220.20">
    <property type="entry name" value="DNA methylase specificity domains"/>
    <property type="match status" value="1"/>
</dbReference>
<sequence>MKLENIAAIKSSGQVKSVDAAQEGFEEIYLVGGNNVTELGVLSDIDSQQPQYLSSKDLENKKLLAGDVILLSKGTQIRAALITGEDAKKNLVASSSFINIQLKPKTLHPEVLVSYLNSSAGQANLNQLIQGTVLKNIPIKNLREMEILLDENTDQDLIAQLFHQNIKVLNDLDNLVHQQKNTFDAAITKFLK</sequence>
<dbReference type="InterPro" id="IPR000055">
    <property type="entry name" value="Restrct_endonuc_typeI_TRD"/>
</dbReference>
<keyword evidence="6" id="KW-1185">Reference proteome</keyword>
<protein>
    <recommendedName>
        <fullName evidence="4">Type I restriction modification DNA specificity domain-containing protein</fullName>
    </recommendedName>
</protein>
<gene>
    <name evidence="5" type="ORF">F387_01954</name>
</gene>
<evidence type="ECO:0000256" key="1">
    <source>
        <dbReference type="ARBA" id="ARBA00010923"/>
    </source>
</evidence>
<accession>L8XY39</accession>